<feature type="compositionally biased region" description="Basic and acidic residues" evidence="1">
    <location>
        <begin position="1"/>
        <end position="11"/>
    </location>
</feature>
<organism evidence="2 3">
    <name type="scientific">Plasmodium falciparum (isolate Dd2)</name>
    <dbReference type="NCBI Taxonomy" id="57267"/>
    <lineage>
        <taxon>Eukaryota</taxon>
        <taxon>Sar</taxon>
        <taxon>Alveolata</taxon>
        <taxon>Apicomplexa</taxon>
        <taxon>Aconoidasida</taxon>
        <taxon>Haemosporida</taxon>
        <taxon>Plasmodiidae</taxon>
        <taxon>Plasmodium</taxon>
        <taxon>Plasmodium (Laverania)</taxon>
    </lineage>
</organism>
<feature type="region of interest" description="Disordered" evidence="1">
    <location>
        <begin position="1"/>
        <end position="22"/>
    </location>
</feature>
<name>A0A0L7MA51_PLAF4</name>
<reference evidence="3" key="2">
    <citation type="submission" date="2006-09" db="EMBL/GenBank/DDBJ databases">
        <title>The genome sequence of Plasmodium falciparum Dd2.</title>
        <authorList>
            <consortium name="The Broad Institute Genome Sequencing Platform"/>
            <person name="Birren B."/>
            <person name="Lander E."/>
            <person name="Galagan J."/>
            <person name="Nusbaum C."/>
            <person name="Devon K."/>
            <person name="Henn M."/>
            <person name="Jaffe D."/>
            <person name="Butler J."/>
            <person name="Alvarez P."/>
            <person name="Gnerre S."/>
            <person name="Grabherr M."/>
            <person name="Kleber M."/>
            <person name="Mauceli E."/>
            <person name="Brockman W."/>
            <person name="MacCallum I.A."/>
            <person name="Rounsley S."/>
            <person name="Young S."/>
            <person name="LaButti K."/>
            <person name="Pushparaj V."/>
            <person name="DeCaprio D."/>
            <person name="Crawford M."/>
            <person name="Koehrsen M."/>
            <person name="Engels R."/>
            <person name="Montgomery P."/>
            <person name="Pearson M."/>
            <person name="Howarth C."/>
            <person name="Larson L."/>
            <person name="Luoma S."/>
            <person name="White J."/>
            <person name="Kodira C."/>
            <person name="Zeng Q."/>
            <person name="O'Leary S."/>
            <person name="Yandava C."/>
            <person name="Alvarado L."/>
            <person name="Wirth D."/>
            <person name="Volkman S."/>
            <person name="Hartl D."/>
        </authorList>
    </citation>
    <scope>NUCLEOTIDE SEQUENCE [LARGE SCALE GENOMIC DNA]</scope>
</reference>
<dbReference type="AlphaFoldDB" id="A0A0L7MA51"/>
<accession>A0A0L7MA51</accession>
<reference evidence="3" key="1">
    <citation type="submission" date="2006-09" db="EMBL/GenBank/DDBJ databases">
        <title>Annotation of Plasmodium falciparum Dd2.</title>
        <authorList>
            <consortium name="The Broad Institute Genome Sequencing Platform"/>
            <person name="Volkman S.K."/>
            <person name="Neafsey D.E."/>
            <person name="Dash A.P."/>
            <person name="Chitnis C.E."/>
            <person name="Hartl D.L."/>
            <person name="Young S.K."/>
            <person name="Zeng Q."/>
            <person name="Koehrsen M."/>
            <person name="Alvarado L."/>
            <person name="Berlin A."/>
            <person name="Borenstein D."/>
            <person name="Chapman S.B."/>
            <person name="Chen Z."/>
            <person name="Engels R."/>
            <person name="Freedman E."/>
            <person name="Gellesch M."/>
            <person name="Goldberg J."/>
            <person name="Griggs A."/>
            <person name="Gujja S."/>
            <person name="Heilman E.R."/>
            <person name="Heiman D.I."/>
            <person name="Howarth C."/>
            <person name="Jen D."/>
            <person name="Larson L."/>
            <person name="Mehta T."/>
            <person name="Neiman D."/>
            <person name="Park D."/>
            <person name="Pearson M."/>
            <person name="Roberts A."/>
            <person name="Saif S."/>
            <person name="Shea T."/>
            <person name="Shenoy N."/>
            <person name="Sisk P."/>
            <person name="Stolte C."/>
            <person name="Sykes S."/>
            <person name="Walk T."/>
            <person name="White J."/>
            <person name="Yandava C."/>
            <person name="Haas B."/>
            <person name="Henn M.R."/>
            <person name="Nusbaum C."/>
            <person name="Birren B."/>
        </authorList>
    </citation>
    <scope>NUCLEOTIDE SEQUENCE [LARGE SCALE GENOMIC DNA]</scope>
</reference>
<dbReference type="EMBL" id="GG702952">
    <property type="protein sequence ID" value="KOB89683.1"/>
    <property type="molecule type" value="Genomic_DNA"/>
</dbReference>
<gene>
    <name evidence="2" type="ORF">PFDG_05236</name>
</gene>
<feature type="compositionally biased region" description="Low complexity" evidence="1">
    <location>
        <begin position="13"/>
        <end position="22"/>
    </location>
</feature>
<evidence type="ECO:0000256" key="1">
    <source>
        <dbReference type="SAM" id="MobiDB-lite"/>
    </source>
</evidence>
<evidence type="ECO:0000313" key="3">
    <source>
        <dbReference type="Proteomes" id="UP000054282"/>
    </source>
</evidence>
<proteinExistence type="predicted"/>
<sequence length="185" mass="21768">MKSNQNEDKTYYNKQQCNNKNNMNKNYNNNDKFNLMNSNNDLIFFENKKESNTKEINVSSKPTNQTNLNDEGLFFHLNQQNIYEHENKLIDINNDSTNNSLNTYFNNISQNTYEKDNIINTTSLNNNIKTSNINYVHDNHLKMADDQIDNFFNSFTLSSKKNEQNNTKPNVKIDAFELLSDHMKL</sequence>
<protein>
    <submittedName>
        <fullName evidence="2">Uncharacterized protein</fullName>
    </submittedName>
</protein>
<evidence type="ECO:0000313" key="2">
    <source>
        <dbReference type="EMBL" id="KOB89683.1"/>
    </source>
</evidence>
<dbReference type="KEGG" id="pfd:PFDG_05236"/>
<dbReference type="Proteomes" id="UP000054282">
    <property type="component" value="Unassembled WGS sequence"/>
</dbReference>